<dbReference type="CDD" id="cd08956">
    <property type="entry name" value="KR_3_FAS_SDR_x"/>
    <property type="match status" value="1"/>
</dbReference>
<feature type="domain" description="Ketosynthase family 3 (KS3)" evidence="12">
    <location>
        <begin position="34"/>
        <end position="452"/>
    </location>
</feature>
<dbReference type="CDD" id="cd00833">
    <property type="entry name" value="PKS"/>
    <property type="match status" value="1"/>
</dbReference>
<keyword evidence="6" id="KW-0443">Lipid metabolism</keyword>
<dbReference type="InterPro" id="IPR014030">
    <property type="entry name" value="Ketoacyl_synth_N"/>
</dbReference>
<dbReference type="SUPFAM" id="SSF51735">
    <property type="entry name" value="NAD(P)-binding Rossmann-fold domains"/>
    <property type="match status" value="3"/>
</dbReference>
<dbReference type="PROSITE" id="PS00606">
    <property type="entry name" value="KS3_1"/>
    <property type="match status" value="1"/>
</dbReference>
<keyword evidence="4 14" id="KW-0808">Transferase</keyword>
<evidence type="ECO:0000256" key="10">
    <source>
        <dbReference type="SAM" id="MobiDB-lite"/>
    </source>
</evidence>
<dbReference type="SUPFAM" id="SSF53901">
    <property type="entry name" value="Thiolase-like"/>
    <property type="match status" value="1"/>
</dbReference>
<dbReference type="InterPro" id="IPR013968">
    <property type="entry name" value="PKS_KR"/>
</dbReference>
<dbReference type="Gene3D" id="3.40.50.720">
    <property type="entry name" value="NAD(P)-binding Rossmann-like Domain"/>
    <property type="match status" value="1"/>
</dbReference>
<dbReference type="GO" id="GO:0004315">
    <property type="term" value="F:3-oxoacyl-[acyl-carrier-protein] synthase activity"/>
    <property type="evidence" value="ECO:0007669"/>
    <property type="project" value="UniProtKB-EC"/>
</dbReference>
<dbReference type="Gene3D" id="3.30.70.3290">
    <property type="match status" value="1"/>
</dbReference>
<evidence type="ECO:0000256" key="2">
    <source>
        <dbReference type="ARBA" id="ARBA00022450"/>
    </source>
</evidence>
<dbReference type="InterPro" id="IPR006162">
    <property type="entry name" value="Ppantetheine_attach_site"/>
</dbReference>
<dbReference type="RefSeq" id="WP_153339681.1">
    <property type="nucleotide sequence ID" value="NZ_WEGI01000003.1"/>
</dbReference>
<dbReference type="CDD" id="cd05195">
    <property type="entry name" value="enoyl_red"/>
    <property type="match status" value="1"/>
</dbReference>
<reference evidence="14 15" key="1">
    <citation type="submission" date="2019-10" db="EMBL/GenBank/DDBJ databases">
        <title>Nocardia macrotermitis sp. nov. and Nocardia aurantia sp. nov., isolated from the gut of fungus growing-termite Macrotermes natalensis.</title>
        <authorList>
            <person name="Benndorf R."/>
            <person name="Schwitalla J."/>
            <person name="Martin K."/>
            <person name="De Beer W."/>
            <person name="Kaster A.-K."/>
            <person name="Vollmers J."/>
            <person name="Poulsen M."/>
            <person name="Beemelmanns C."/>
        </authorList>
    </citation>
    <scope>NUCLEOTIDE SEQUENCE [LARGE SCALE GENOMIC DNA]</scope>
    <source>
        <strain evidence="14 15">RB56</strain>
    </source>
</reference>
<dbReference type="InterPro" id="IPR001227">
    <property type="entry name" value="Ac_transferase_dom_sf"/>
</dbReference>
<feature type="active site" description="Proton donor; for dehydratase activity" evidence="9">
    <location>
        <position position="1126"/>
    </location>
</feature>
<dbReference type="InterPro" id="IPR049551">
    <property type="entry name" value="PKS_DH_C"/>
</dbReference>
<gene>
    <name evidence="14" type="ORF">NRB56_13480</name>
</gene>
<dbReference type="Pfam" id="PF02801">
    <property type="entry name" value="Ketoacyl-synt_C"/>
    <property type="match status" value="1"/>
</dbReference>
<feature type="domain" description="Carrier" evidence="11">
    <location>
        <begin position="2018"/>
        <end position="2093"/>
    </location>
</feature>
<dbReference type="Pfam" id="PF14765">
    <property type="entry name" value="PS-DH"/>
    <property type="match status" value="1"/>
</dbReference>
<dbReference type="FunFam" id="3.90.180.10:FF:000032">
    <property type="entry name" value="Probable polyketide synthase pks1"/>
    <property type="match status" value="1"/>
</dbReference>
<dbReference type="SMART" id="SM00826">
    <property type="entry name" value="PKS_DH"/>
    <property type="match status" value="1"/>
</dbReference>
<evidence type="ECO:0000256" key="9">
    <source>
        <dbReference type="PROSITE-ProRule" id="PRU01363"/>
    </source>
</evidence>
<dbReference type="SUPFAM" id="SSF52151">
    <property type="entry name" value="FabD/lysophospholipase-like"/>
    <property type="match status" value="1"/>
</dbReference>
<dbReference type="Pfam" id="PF00550">
    <property type="entry name" value="PP-binding"/>
    <property type="match status" value="1"/>
</dbReference>
<dbReference type="PROSITE" id="PS00012">
    <property type="entry name" value="PHOSPHOPANTETHEINE"/>
    <property type="match status" value="1"/>
</dbReference>
<dbReference type="SUPFAM" id="SSF50129">
    <property type="entry name" value="GroES-like"/>
    <property type="match status" value="1"/>
</dbReference>
<evidence type="ECO:0000256" key="4">
    <source>
        <dbReference type="ARBA" id="ARBA00022679"/>
    </source>
</evidence>
<dbReference type="InterPro" id="IPR036291">
    <property type="entry name" value="NAD(P)-bd_dom_sf"/>
</dbReference>
<dbReference type="SUPFAM" id="SSF55048">
    <property type="entry name" value="Probable ACP-binding domain of malonyl-CoA ACP transacylase"/>
    <property type="match status" value="1"/>
</dbReference>
<dbReference type="GO" id="GO:0031177">
    <property type="term" value="F:phosphopantetheine binding"/>
    <property type="evidence" value="ECO:0007669"/>
    <property type="project" value="InterPro"/>
</dbReference>
<dbReference type="InterPro" id="IPR020843">
    <property type="entry name" value="ER"/>
</dbReference>
<accession>A0A7K0DJA5</accession>
<dbReference type="InterPro" id="IPR018201">
    <property type="entry name" value="Ketoacyl_synth_AS"/>
</dbReference>
<dbReference type="SMART" id="SM00822">
    <property type="entry name" value="PKS_KR"/>
    <property type="match status" value="1"/>
</dbReference>
<dbReference type="SMART" id="SM00829">
    <property type="entry name" value="PKS_ER"/>
    <property type="match status" value="1"/>
</dbReference>
<dbReference type="InterPro" id="IPR011032">
    <property type="entry name" value="GroES-like_sf"/>
</dbReference>
<protein>
    <submittedName>
        <fullName evidence="14">Phenolphthiocerol synthesis polyketide synthase type I Pks15/1</fullName>
        <ecNumber evidence="14">2.3.1.41</ecNumber>
    </submittedName>
</protein>
<dbReference type="OrthoDB" id="4516163at2"/>
<evidence type="ECO:0000313" key="14">
    <source>
        <dbReference type="EMBL" id="MQY25789.1"/>
    </source>
</evidence>
<keyword evidence="2" id="KW-0596">Phosphopantetheine</keyword>
<name>A0A7K0DJA5_9NOCA</name>
<sequence>MTGPDPELVAALRNTLVERDRLRQDNARLSAQLSEPIAIVGMSCRFPGGVRTLADWWELLSQGRDAIGDFPSDRGWRTDDRSERGDYPRVGGFLDDALEFDADLFGISPREALAMDPQQRLLLEVSWEALEHARLDPLALRGSPTAVFAGVMYHDYADRLPTVPERVEGHLRTGSLASVVSGRVAYALGLHGPAVTVDTACSSSLVTMHLAAQALRQGECTLALAGGVTVMATPKVFAEFARQGGLAPDGRCKAFAAAADGTGWAEGVGVLVLERLSDATRLGHRVLAVMRGSAVNSDGASNGLTAPNGPAQQRVIRQALASAGLRTGDIDVVEGHGTGTRLGDPVEIQALLETYGRGRTRPLWLGSVKSNVGHTQAAAGVAGVIKTILAMRHGVVPPTMHVDEPSPHVDWSAGPVRLATGPQPWPETGGPRRAAVSSFGISGTNAHIVLEQFPEPESGPASKSPGRDDIRVSDTAAPLLPVAWPLSGHTAAAVAGQAGRMREHLAAHPDADLADLGLSLATTRANFGPRAVVIGGDRDELSARLAALAAGEPAPGVVAGTAAPKARVAMLFPGQGSQRLGMGSQLYERYPVFAAAFDKVCAALDPKLDRPVRDIVWATPDSAEAALLDRTDGTQAALFAVEVALYELLRSWGVEPAFLLGHSIGEVTAAYLAGLWSLADATTLVAARGRLMQRLPAGGAMLAIAAGEEAVRGLLTGRSERAGIAAINGPAAVVVSGDEPIIDEIAELAAAQGFSIRRLRVSHAFHSPRMRPMLDEFAAVCATLTFRRTTVPIVSNLTGELADPDELRSPGYWVRHIAEPVRFADGARWLRERGRVTLFLETGPGAALSSAVADADGGATVVSTLRRDRPEPESVTTALAEAFVAGAQVDWAARLPGAAVVDLPNYAFQRQRFWLDAGAAGADVHSAGLSAAGHPLLGAVVAAPDGESVVLTGRLSTGGHEWLADHRVGDRILLPATAFVDLVVRAAEEVGADRIVSLVVNAPLSPTEESVAIQVRVGPADATGNHPVSVAARTGDEPWTVHAEATVTASTSARPAGTATAWPPPGAVRVETDEIYRQLAESGLDYGPAFRGLRELWRDGTDLVARVTVPEDVDVTGYRIHPALLDAALHAAAALGGGLDSGIGARAGAGAGAENADGHPGRDITATESGSGTTLLPFAWHGVVVDAVGATELRVRMSAAAADRIALTLTDPQGRLVATVDELELRPAPTSPVRANIRRGRDPLYTVDWIALTDEPAPYAGPAPMVLRVDEIPRTPADPALPGNGSAAVQALTAGDGPVVVRDLLARVLDRVQLLLAETTDAPLVVVTRAAAALDPAVEDPDLAAAAVRGLLRSAQAEYPERIVLLDLDPGFHEGRELDAVIARALATAEPDLAVRDGVLHAPRLTRAPAADAPDLLRGDPWRLIVGVPGTIDSVRLEPVAEPVPPLGPLEVRIAMRAAGVNFRDVLIGLGMYPDPGAALGGEGAGIVLETGSAVTDLAPGDRVMGLFDGIGSTVTTDRRLVTAIPAGWSYGQAAAVPVVFLTAYHALADLAGLRAGESVLIHAATGGVGTAAMQLARHWGAEIYATASPRKWDVLRERGLGADRIANSRTLGFEDEFRAATGGAGVDVVLDALAGDFVDASLRLLSPGGRFVEMGVTDIRDRDAVAAAHPGVDYHSFLITEVDPERIREMLTELVTLFERGILTPPPLTGWDVRDAVAALRHLGQARHIGKVVLTWPPALDPDGTVLVTGGTGMIGRAMARHLVTAYGARNLLLAGRSGPAAPAAAELAAELDGLGARAEIVACDTSDGRALTRLLDDVPADRPLTMVIHAAGTVDDALFADQTAAHLDRVLPAKVATAWQLHRLTAGRDLAGFVVFSSAAGVLGTAGQANYAAANAYLDALAGHRRHRGLPGLSLAWGLWAQSSTVSAHLGERDLARMRRGGFHALSHEQALDLFDAALRGGHATAVPIHLDVTAVTDPPPLLRTLVRTRRAAAPAAAPADLPGLLTGRSAADQHRLLLDLIAGHVATVLDHGAGRTLDHEKQFADLGFDSLTTVELRNQLRRSTGVTLSPTVIFDHPTPVALATHLHSVLARPEPAGDLVAEAERLLDRLVESGAARTDLERLADRLADAMRRRGGDATAELIEIAGDDEIFDLIDRRADGLRA</sequence>
<dbReference type="Pfam" id="PF08659">
    <property type="entry name" value="KR"/>
    <property type="match status" value="1"/>
</dbReference>
<dbReference type="PROSITE" id="PS52004">
    <property type="entry name" value="KS3_2"/>
    <property type="match status" value="1"/>
</dbReference>
<dbReference type="SMART" id="SM00827">
    <property type="entry name" value="PKS_AT"/>
    <property type="match status" value="1"/>
</dbReference>
<evidence type="ECO:0000259" key="13">
    <source>
        <dbReference type="PROSITE" id="PS52019"/>
    </source>
</evidence>
<dbReference type="Pfam" id="PF21089">
    <property type="entry name" value="PKS_DH_N"/>
    <property type="match status" value="1"/>
</dbReference>
<dbReference type="Gene3D" id="3.40.366.10">
    <property type="entry name" value="Malonyl-Coenzyme A Acyl Carrier Protein, domain 2"/>
    <property type="match status" value="1"/>
</dbReference>
<comment type="caution">
    <text evidence="14">The sequence shown here is derived from an EMBL/GenBank/DDBJ whole genome shotgun (WGS) entry which is preliminary data.</text>
</comment>
<organism evidence="14 15">
    <name type="scientific">Nocardia aurantia</name>
    <dbReference type="NCBI Taxonomy" id="2585199"/>
    <lineage>
        <taxon>Bacteria</taxon>
        <taxon>Bacillati</taxon>
        <taxon>Actinomycetota</taxon>
        <taxon>Actinomycetes</taxon>
        <taxon>Mycobacteriales</taxon>
        <taxon>Nocardiaceae</taxon>
        <taxon>Nocardia</taxon>
    </lineage>
</organism>
<dbReference type="FunFam" id="3.40.47.10:FF:000019">
    <property type="entry name" value="Polyketide synthase type I"/>
    <property type="match status" value="1"/>
</dbReference>
<dbReference type="GO" id="GO:0006633">
    <property type="term" value="P:fatty acid biosynthetic process"/>
    <property type="evidence" value="ECO:0007669"/>
    <property type="project" value="InterPro"/>
</dbReference>
<evidence type="ECO:0000256" key="3">
    <source>
        <dbReference type="ARBA" id="ARBA00022553"/>
    </source>
</evidence>
<evidence type="ECO:0000256" key="1">
    <source>
        <dbReference type="ARBA" id="ARBA00005189"/>
    </source>
</evidence>
<feature type="active site" description="Proton acceptor; for dehydratase activity" evidence="9">
    <location>
        <position position="966"/>
    </location>
</feature>
<dbReference type="InterPro" id="IPR016039">
    <property type="entry name" value="Thiolase-like"/>
</dbReference>
<dbReference type="Gene3D" id="3.40.47.10">
    <property type="match status" value="1"/>
</dbReference>
<dbReference type="InterPro" id="IPR042104">
    <property type="entry name" value="PKS_dehydratase_sf"/>
</dbReference>
<dbReference type="InterPro" id="IPR014043">
    <property type="entry name" value="Acyl_transferase_dom"/>
</dbReference>
<evidence type="ECO:0000256" key="6">
    <source>
        <dbReference type="ARBA" id="ARBA00023098"/>
    </source>
</evidence>
<feature type="domain" description="PKS/mFAS DH" evidence="13">
    <location>
        <begin position="934"/>
        <end position="1234"/>
    </location>
</feature>
<dbReference type="EC" id="2.3.1.41" evidence="14"/>
<dbReference type="InterPro" id="IPR050091">
    <property type="entry name" value="PKS_NRPS_Biosynth_Enz"/>
</dbReference>
<dbReference type="PANTHER" id="PTHR43775">
    <property type="entry name" value="FATTY ACID SYNTHASE"/>
    <property type="match status" value="1"/>
</dbReference>
<dbReference type="SMART" id="SM00823">
    <property type="entry name" value="PKS_PP"/>
    <property type="match status" value="1"/>
</dbReference>
<keyword evidence="3" id="KW-0597">Phosphoprotein</keyword>
<dbReference type="SMART" id="SM01294">
    <property type="entry name" value="PKS_PP_betabranch"/>
    <property type="match status" value="1"/>
</dbReference>
<dbReference type="FunFam" id="1.10.1200.10:FF:000007">
    <property type="entry name" value="Probable polyketide synthase pks17"/>
    <property type="match status" value="1"/>
</dbReference>
<dbReference type="Gene3D" id="3.40.50.11460">
    <property type="match status" value="1"/>
</dbReference>
<dbReference type="Gene3D" id="3.90.180.10">
    <property type="entry name" value="Medium-chain alcohol dehydrogenases, catalytic domain"/>
    <property type="match status" value="1"/>
</dbReference>
<dbReference type="Pfam" id="PF08240">
    <property type="entry name" value="ADH_N"/>
    <property type="match status" value="1"/>
</dbReference>
<dbReference type="Pfam" id="PF13602">
    <property type="entry name" value="ADH_zinc_N_2"/>
    <property type="match status" value="1"/>
</dbReference>
<dbReference type="Pfam" id="PF16197">
    <property type="entry name" value="KAsynt_C_assoc"/>
    <property type="match status" value="1"/>
</dbReference>
<dbReference type="Pfam" id="PF00109">
    <property type="entry name" value="ketoacyl-synt"/>
    <property type="match status" value="1"/>
</dbReference>
<keyword evidence="8 14" id="KW-0012">Acyltransferase</keyword>
<feature type="region of interest" description="C-terminal hotdog fold" evidence="9">
    <location>
        <begin position="1067"/>
        <end position="1234"/>
    </location>
</feature>
<keyword evidence="7" id="KW-0511">Multifunctional enzyme</keyword>
<keyword evidence="15" id="KW-1185">Reference proteome</keyword>
<dbReference type="PROSITE" id="PS50075">
    <property type="entry name" value="CARRIER"/>
    <property type="match status" value="1"/>
</dbReference>
<dbReference type="InterPro" id="IPR014031">
    <property type="entry name" value="Ketoacyl_synth_C"/>
</dbReference>
<dbReference type="InterPro" id="IPR020841">
    <property type="entry name" value="PKS_Beta-ketoAc_synthase_dom"/>
</dbReference>
<dbReference type="GO" id="GO:0004312">
    <property type="term" value="F:fatty acid synthase activity"/>
    <property type="evidence" value="ECO:0007669"/>
    <property type="project" value="TreeGrafter"/>
</dbReference>
<dbReference type="InterPro" id="IPR013154">
    <property type="entry name" value="ADH-like_N"/>
</dbReference>
<dbReference type="InterPro" id="IPR020807">
    <property type="entry name" value="PKS_DH"/>
</dbReference>
<comment type="pathway">
    <text evidence="1">Lipid metabolism.</text>
</comment>
<dbReference type="PANTHER" id="PTHR43775:SF51">
    <property type="entry name" value="INACTIVE PHENOLPHTHIOCEROL SYNTHESIS POLYKETIDE SYNTHASE TYPE I PKS1-RELATED"/>
    <property type="match status" value="1"/>
</dbReference>
<dbReference type="SUPFAM" id="SSF47336">
    <property type="entry name" value="ACP-like"/>
    <property type="match status" value="1"/>
</dbReference>
<dbReference type="Pfam" id="PF22953">
    <property type="entry name" value="SpnB_Rossmann"/>
    <property type="match status" value="1"/>
</dbReference>
<dbReference type="InterPro" id="IPR049552">
    <property type="entry name" value="PKS_DH_N"/>
</dbReference>
<dbReference type="InterPro" id="IPR009081">
    <property type="entry name" value="PP-bd_ACP"/>
</dbReference>
<feature type="region of interest" description="Disordered" evidence="10">
    <location>
        <begin position="451"/>
        <end position="470"/>
    </location>
</feature>
<dbReference type="FunFam" id="3.40.50.720:FF:000209">
    <property type="entry name" value="Polyketide synthase Pks12"/>
    <property type="match status" value="1"/>
</dbReference>
<dbReference type="InterPro" id="IPR032821">
    <property type="entry name" value="PKS_assoc"/>
</dbReference>
<keyword evidence="5" id="KW-0276">Fatty acid metabolism</keyword>
<dbReference type="Gene3D" id="3.10.129.110">
    <property type="entry name" value="Polyketide synthase dehydratase"/>
    <property type="match status" value="1"/>
</dbReference>
<dbReference type="InterPro" id="IPR049900">
    <property type="entry name" value="PKS_mFAS_DH"/>
</dbReference>
<dbReference type="GO" id="GO:0016491">
    <property type="term" value="F:oxidoreductase activity"/>
    <property type="evidence" value="ECO:0007669"/>
    <property type="project" value="InterPro"/>
</dbReference>
<feature type="region of interest" description="Disordered" evidence="10">
    <location>
        <begin position="1148"/>
        <end position="1168"/>
    </location>
</feature>
<evidence type="ECO:0000256" key="7">
    <source>
        <dbReference type="ARBA" id="ARBA00023268"/>
    </source>
</evidence>
<evidence type="ECO:0000313" key="15">
    <source>
        <dbReference type="Proteomes" id="UP000431401"/>
    </source>
</evidence>
<dbReference type="InterPro" id="IPR016035">
    <property type="entry name" value="Acyl_Trfase/lysoPLipase"/>
</dbReference>
<dbReference type="InterPro" id="IPR036736">
    <property type="entry name" value="ACP-like_sf"/>
</dbReference>
<dbReference type="Gene3D" id="1.10.1200.10">
    <property type="entry name" value="ACP-like"/>
    <property type="match status" value="1"/>
</dbReference>
<feature type="region of interest" description="N-terminal hotdog fold" evidence="9">
    <location>
        <begin position="934"/>
        <end position="1054"/>
    </location>
</feature>
<dbReference type="InterPro" id="IPR055123">
    <property type="entry name" value="SpnB-like_Rossmann"/>
</dbReference>
<dbReference type="InterPro" id="IPR016036">
    <property type="entry name" value="Malonyl_transacylase_ACP-bd"/>
</dbReference>
<dbReference type="Proteomes" id="UP000431401">
    <property type="component" value="Unassembled WGS sequence"/>
</dbReference>
<evidence type="ECO:0000259" key="12">
    <source>
        <dbReference type="PROSITE" id="PS52004"/>
    </source>
</evidence>
<dbReference type="FunFam" id="3.40.366.10:FF:000002">
    <property type="entry name" value="Probable polyketide synthase 2"/>
    <property type="match status" value="1"/>
</dbReference>
<evidence type="ECO:0000259" key="11">
    <source>
        <dbReference type="PROSITE" id="PS50075"/>
    </source>
</evidence>
<evidence type="ECO:0000256" key="8">
    <source>
        <dbReference type="ARBA" id="ARBA00023315"/>
    </source>
</evidence>
<dbReference type="SMART" id="SM00825">
    <property type="entry name" value="PKS_KS"/>
    <property type="match status" value="1"/>
</dbReference>
<dbReference type="EMBL" id="WEGI01000003">
    <property type="protein sequence ID" value="MQY25789.1"/>
    <property type="molecule type" value="Genomic_DNA"/>
</dbReference>
<proteinExistence type="predicted"/>
<dbReference type="Pfam" id="PF00698">
    <property type="entry name" value="Acyl_transf_1"/>
    <property type="match status" value="1"/>
</dbReference>
<dbReference type="InterPro" id="IPR020806">
    <property type="entry name" value="PKS_PP-bd"/>
</dbReference>
<dbReference type="InterPro" id="IPR057326">
    <property type="entry name" value="KR_dom"/>
</dbReference>
<evidence type="ECO:0000256" key="5">
    <source>
        <dbReference type="ARBA" id="ARBA00022832"/>
    </source>
</evidence>
<dbReference type="PROSITE" id="PS52019">
    <property type="entry name" value="PKS_MFAS_DH"/>
    <property type="match status" value="1"/>
</dbReference>